<comment type="caution">
    <text evidence="6">The sequence shown here is derived from an EMBL/GenBank/DDBJ whole genome shotgun (WGS) entry which is preliminary data.</text>
</comment>
<feature type="repeat" description="ANK" evidence="3">
    <location>
        <begin position="253"/>
        <end position="285"/>
    </location>
</feature>
<dbReference type="InterPro" id="IPR000719">
    <property type="entry name" value="Prot_kinase_dom"/>
</dbReference>
<dbReference type="EMBL" id="CAXKWB010000121">
    <property type="protein sequence ID" value="CAL4059406.1"/>
    <property type="molecule type" value="Genomic_DNA"/>
</dbReference>
<dbReference type="PROSITE" id="PS50011">
    <property type="entry name" value="PROTEIN_KINASE_DOM"/>
    <property type="match status" value="1"/>
</dbReference>
<dbReference type="Pfam" id="PF13606">
    <property type="entry name" value="Ank_3"/>
    <property type="match status" value="1"/>
</dbReference>
<dbReference type="Pfam" id="PF07714">
    <property type="entry name" value="PK_Tyr_Ser-Thr"/>
    <property type="match status" value="1"/>
</dbReference>
<feature type="repeat" description="ANK" evidence="3">
    <location>
        <begin position="420"/>
        <end position="453"/>
    </location>
</feature>
<dbReference type="PANTHER" id="PTHR24166:SF62">
    <property type="entry name" value="SERINE_THREONINE-PROTEIN KINASE TNNI3K"/>
    <property type="match status" value="1"/>
</dbReference>
<evidence type="ECO:0000256" key="1">
    <source>
        <dbReference type="ARBA" id="ARBA00022737"/>
    </source>
</evidence>
<dbReference type="PANTHER" id="PTHR24166">
    <property type="entry name" value="ROLLING PEBBLES, ISOFORM B"/>
    <property type="match status" value="1"/>
</dbReference>
<feature type="compositionally biased region" description="Basic residues" evidence="4">
    <location>
        <begin position="194"/>
        <end position="211"/>
    </location>
</feature>
<dbReference type="Gene3D" id="1.10.510.10">
    <property type="entry name" value="Transferase(Phosphotransferase) domain 1"/>
    <property type="match status" value="1"/>
</dbReference>
<dbReference type="PRINTS" id="PR01415">
    <property type="entry name" value="ANKYRIN"/>
</dbReference>
<evidence type="ECO:0000259" key="5">
    <source>
        <dbReference type="PROSITE" id="PS50011"/>
    </source>
</evidence>
<dbReference type="PRINTS" id="PR00109">
    <property type="entry name" value="TYRKINASE"/>
</dbReference>
<feature type="repeat" description="ANK" evidence="3">
    <location>
        <begin position="286"/>
        <end position="318"/>
    </location>
</feature>
<dbReference type="GO" id="GO:0004672">
    <property type="term" value="F:protein kinase activity"/>
    <property type="evidence" value="ECO:0007669"/>
    <property type="project" value="InterPro"/>
</dbReference>
<dbReference type="InterPro" id="IPR011009">
    <property type="entry name" value="Kinase-like_dom_sf"/>
</dbReference>
<feature type="region of interest" description="Disordered" evidence="4">
    <location>
        <begin position="186"/>
        <end position="229"/>
    </location>
</feature>
<evidence type="ECO:0000313" key="6">
    <source>
        <dbReference type="EMBL" id="CAL4059406.1"/>
    </source>
</evidence>
<protein>
    <recommendedName>
        <fullName evidence="5">Protein kinase domain-containing protein</fullName>
    </recommendedName>
</protein>
<dbReference type="GO" id="GO:0005524">
    <property type="term" value="F:ATP binding"/>
    <property type="evidence" value="ECO:0007669"/>
    <property type="project" value="InterPro"/>
</dbReference>
<feature type="compositionally biased region" description="Basic and acidic residues" evidence="4">
    <location>
        <begin position="95"/>
        <end position="117"/>
    </location>
</feature>
<evidence type="ECO:0000256" key="3">
    <source>
        <dbReference type="PROSITE-ProRule" id="PRU00023"/>
    </source>
</evidence>
<evidence type="ECO:0000256" key="2">
    <source>
        <dbReference type="ARBA" id="ARBA00023043"/>
    </source>
</evidence>
<keyword evidence="2 3" id="KW-0040">ANK repeat</keyword>
<sequence length="1020" mass="114125">MGNYKSRPKSTCSQELLRKIMESYALLEEKIQEDLFLDGISELSDVQKACCDGDADMLASLIKSKPECLNERLDNGMTLLHLCCVAYMSKKKTEDVDKLDNRKEDKDDKNKFNDEKNNVINDKNIGQVTEKRNVRDNGKESDNTSSKKSLGRKQENDLINESKEAIEKETKNDENIVGSPVILQLAKSQEKSSKNKSKHRDKDKNRRKNKERSRSRNKEKSGSKGSYQILKEPNDHIRVLLNLGADPAIISKNGFSPLHLAAYKGDVDQVRLFLEKCSHLDHTGSSSVTALHIACLAGHLEVTQALAQRGANIETKDAISFSPLHVACLFGNEAVIEYLLSRGVDVNMSGLVGDRPLHLATTKGYYNITLMLLRKGARVRAQDDEGNTALHCSVRGGYINIANLLLHPTYRNDAHICNIYGDTPLHVACYEGFLNCANTLLLYGGSSLLLKENIWGESPLHAACTGGKSFDLVDHLLSQENTYINHQSPQGHTPLHSACFHGHTRIVQLLLAHGADINITSRDNNNNNTTHSNIYLNNNNNYNGSHEKKEEQSPLVWAYDRGYDDIVNILKHYRRPGMIEDYARGDYLAGLDNSYFPIPSPIGKLRTMTQEKIDVLYLRSVLPPHLHLNMSDIEKLENISTGSFGKVFKGRYDNTLVAVKRYRANICYGKSDVEMFCREVSVLGCLDSPYIVKFIGACLQDPSQFAIVTEYVTGGSLFSILHEQKRSLDTLTRLQISLDVARGMYYLHTLPQPIIHRDLNSHNILLNDDDLHARVADFGESRYVRSLQENMTKQPGNLRWMAPEVFTQCTRYSIKADVFSFGLCLWEILASELPFAHLKPAAAAADMAYKNSRPPLDMAFPVEASGLLEKAWNKAPEERPNFAQIIEELENLEESQKSGLREGSSPIHHLGHHHQHLSNCSCVGGGRGGTSPVHGRSSPPSPTIMTSLSSNSELSGHVTALRTRWEAEASRGQSAFKTLHPTVEDLRARMNNNGYVEGNTYQYRIAPVIAKHRKACTNSY</sequence>
<evidence type="ECO:0000313" key="7">
    <source>
        <dbReference type="Proteomes" id="UP001497623"/>
    </source>
</evidence>
<feature type="compositionally biased region" description="Basic and acidic residues" evidence="4">
    <location>
        <begin position="212"/>
        <end position="222"/>
    </location>
</feature>
<proteinExistence type="predicted"/>
<dbReference type="SMART" id="SM00248">
    <property type="entry name" value="ANK"/>
    <property type="match status" value="11"/>
</dbReference>
<keyword evidence="1" id="KW-0677">Repeat</keyword>
<dbReference type="Gene3D" id="1.25.40.20">
    <property type="entry name" value="Ankyrin repeat-containing domain"/>
    <property type="match status" value="4"/>
</dbReference>
<dbReference type="InterPro" id="IPR001245">
    <property type="entry name" value="Ser-Thr/Tyr_kinase_cat_dom"/>
</dbReference>
<reference evidence="6 7" key="1">
    <citation type="submission" date="2024-05" db="EMBL/GenBank/DDBJ databases">
        <authorList>
            <person name="Wallberg A."/>
        </authorList>
    </citation>
    <scope>NUCLEOTIDE SEQUENCE [LARGE SCALE GENOMIC DNA]</scope>
</reference>
<dbReference type="Pfam" id="PF12796">
    <property type="entry name" value="Ank_2"/>
    <property type="match status" value="3"/>
</dbReference>
<evidence type="ECO:0000256" key="4">
    <source>
        <dbReference type="SAM" id="MobiDB-lite"/>
    </source>
</evidence>
<dbReference type="SUPFAM" id="SSF56112">
    <property type="entry name" value="Protein kinase-like (PK-like)"/>
    <property type="match status" value="1"/>
</dbReference>
<feature type="repeat" description="ANK" evidence="3">
    <location>
        <begin position="319"/>
        <end position="351"/>
    </location>
</feature>
<dbReference type="InterPro" id="IPR002110">
    <property type="entry name" value="Ankyrin_rpt"/>
</dbReference>
<organism evidence="6 7">
    <name type="scientific">Meganyctiphanes norvegica</name>
    <name type="common">Northern krill</name>
    <name type="synonym">Thysanopoda norvegica</name>
    <dbReference type="NCBI Taxonomy" id="48144"/>
    <lineage>
        <taxon>Eukaryota</taxon>
        <taxon>Metazoa</taxon>
        <taxon>Ecdysozoa</taxon>
        <taxon>Arthropoda</taxon>
        <taxon>Crustacea</taxon>
        <taxon>Multicrustacea</taxon>
        <taxon>Malacostraca</taxon>
        <taxon>Eumalacostraca</taxon>
        <taxon>Eucarida</taxon>
        <taxon>Euphausiacea</taxon>
        <taxon>Euphausiidae</taxon>
        <taxon>Meganyctiphanes</taxon>
    </lineage>
</organism>
<feature type="region of interest" description="Disordered" evidence="4">
    <location>
        <begin position="95"/>
        <end position="158"/>
    </location>
</feature>
<feature type="domain" description="Protein kinase" evidence="5">
    <location>
        <begin position="633"/>
        <end position="892"/>
    </location>
</feature>
<dbReference type="InterPro" id="IPR036770">
    <property type="entry name" value="Ankyrin_rpt-contain_sf"/>
</dbReference>
<feature type="compositionally biased region" description="Basic and acidic residues" evidence="4">
    <location>
        <begin position="129"/>
        <end position="142"/>
    </location>
</feature>
<accession>A0AAV2PJG7</accession>
<dbReference type="InterPro" id="IPR050889">
    <property type="entry name" value="Dendritic_Spine_Reg/Scaffold"/>
</dbReference>
<dbReference type="Proteomes" id="UP001497623">
    <property type="component" value="Unassembled WGS sequence"/>
</dbReference>
<name>A0AAV2PJG7_MEGNR</name>
<feature type="compositionally biased region" description="Polar residues" evidence="4">
    <location>
        <begin position="943"/>
        <end position="954"/>
    </location>
</feature>
<feature type="repeat" description="ANK" evidence="3">
    <location>
        <begin position="352"/>
        <end position="384"/>
    </location>
</feature>
<feature type="repeat" description="ANK" evidence="3">
    <location>
        <begin position="490"/>
        <end position="522"/>
    </location>
</feature>
<dbReference type="PROSITE" id="PS50088">
    <property type="entry name" value="ANK_REPEAT"/>
    <property type="match status" value="6"/>
</dbReference>
<feature type="region of interest" description="Disordered" evidence="4">
    <location>
        <begin position="927"/>
        <end position="955"/>
    </location>
</feature>
<dbReference type="SUPFAM" id="SSF48403">
    <property type="entry name" value="Ankyrin repeat"/>
    <property type="match status" value="1"/>
</dbReference>
<gene>
    <name evidence="6" type="ORF">MNOR_LOCUS528</name>
</gene>
<dbReference type="AlphaFoldDB" id="A0AAV2PJG7"/>
<dbReference type="PROSITE" id="PS50297">
    <property type="entry name" value="ANK_REP_REGION"/>
    <property type="match status" value="6"/>
</dbReference>
<keyword evidence="7" id="KW-1185">Reference proteome</keyword>